<feature type="transmembrane region" description="Helical" evidence="6">
    <location>
        <begin position="138"/>
        <end position="161"/>
    </location>
</feature>
<dbReference type="SUPFAM" id="SSF103473">
    <property type="entry name" value="MFS general substrate transporter"/>
    <property type="match status" value="1"/>
</dbReference>
<keyword evidence="3 6" id="KW-0812">Transmembrane</keyword>
<evidence type="ECO:0000313" key="9">
    <source>
        <dbReference type="RefSeq" id="XP_022106270.1"/>
    </source>
</evidence>
<dbReference type="Proteomes" id="UP000694845">
    <property type="component" value="Unplaced"/>
</dbReference>
<feature type="transmembrane region" description="Helical" evidence="6">
    <location>
        <begin position="168"/>
        <end position="190"/>
    </location>
</feature>
<feature type="transmembrane region" description="Helical" evidence="6">
    <location>
        <begin position="6"/>
        <end position="30"/>
    </location>
</feature>
<dbReference type="InterPro" id="IPR050930">
    <property type="entry name" value="MFS_Vesicular_Transporter"/>
</dbReference>
<dbReference type="Gene3D" id="1.20.1250.20">
    <property type="entry name" value="MFS general substrate transporter like domains"/>
    <property type="match status" value="2"/>
</dbReference>
<comment type="subcellular location">
    <subcellularLocation>
        <location evidence="1">Membrane</location>
        <topology evidence="1">Multi-pass membrane protein</topology>
    </subcellularLocation>
</comment>
<feature type="transmembrane region" description="Helical" evidence="6">
    <location>
        <begin position="275"/>
        <end position="300"/>
    </location>
</feature>
<evidence type="ECO:0000256" key="4">
    <source>
        <dbReference type="ARBA" id="ARBA00022989"/>
    </source>
</evidence>
<evidence type="ECO:0000256" key="2">
    <source>
        <dbReference type="ARBA" id="ARBA00022448"/>
    </source>
</evidence>
<feature type="transmembrane region" description="Helical" evidence="6">
    <location>
        <begin position="42"/>
        <end position="62"/>
    </location>
</feature>
<keyword evidence="5 6" id="KW-0472">Membrane</keyword>
<dbReference type="AlphaFoldDB" id="A0A8B7ZN01"/>
<dbReference type="GeneID" id="110987660"/>
<dbReference type="GO" id="GO:0022857">
    <property type="term" value="F:transmembrane transporter activity"/>
    <property type="evidence" value="ECO:0007669"/>
    <property type="project" value="InterPro"/>
</dbReference>
<name>A0A8B7ZN01_ACAPL</name>
<keyword evidence="2" id="KW-0813">Transport</keyword>
<feature type="transmembrane region" description="Helical" evidence="6">
    <location>
        <begin position="246"/>
        <end position="269"/>
    </location>
</feature>
<dbReference type="InterPro" id="IPR036259">
    <property type="entry name" value="MFS_trans_sf"/>
</dbReference>
<dbReference type="RefSeq" id="XP_022106270.1">
    <property type="nucleotide sequence ID" value="XM_022250578.1"/>
</dbReference>
<dbReference type="PROSITE" id="PS51257">
    <property type="entry name" value="PROKAR_LIPOPROTEIN"/>
    <property type="match status" value="1"/>
</dbReference>
<dbReference type="OrthoDB" id="446368at2759"/>
<sequence length="457" mass="49314">MWRTKWFQFAVMSALYMAVWLSCSIIAPFFPPEAIKKGANQTAAGFVFGAFSMTSFLIGTPFGRVVSKVNVKVMFLIGAGLCSCTNIIFGLLDKIQNGTLFVTSALFMRAMEAVGSSAAMIAAMAMVGGKYPENAPQMLGLLEMFSGLAFMMGPMIGLILYQAGGYGLPFFSLGGLCLLLLILNVVVLPTKAFVRPKIGESFASLLRIPAIWPIALALLVSTATQAVFNVGIAYHTQKAGLLSADNAGVVFFIQGGSYALSTPVFGWMLNKLLRYYLVTTRLMLIFGCAVLAVSFLMIGPSPWLPFLTSNRYILIVSCTLIGLSMGLVCVPSIMDMVLSAKWYGLQGGAATYGMASGVFLSCFHLGSFLGSTVGGVLIDRYKFDLTASVFAMCVLTTAVFVAVTFAWEYQCGKGRREPWKHHPVSKAPIEETAVSLLSQPRDLDGPDEICELAFYEL</sequence>
<dbReference type="PROSITE" id="PS50850">
    <property type="entry name" value="MFS"/>
    <property type="match status" value="1"/>
</dbReference>
<feature type="transmembrane region" description="Helical" evidence="6">
    <location>
        <begin position="385"/>
        <end position="407"/>
    </location>
</feature>
<evidence type="ECO:0000256" key="1">
    <source>
        <dbReference type="ARBA" id="ARBA00004141"/>
    </source>
</evidence>
<organism evidence="8 9">
    <name type="scientific">Acanthaster planci</name>
    <name type="common">Crown-of-thorns starfish</name>
    <dbReference type="NCBI Taxonomy" id="133434"/>
    <lineage>
        <taxon>Eukaryota</taxon>
        <taxon>Metazoa</taxon>
        <taxon>Echinodermata</taxon>
        <taxon>Eleutherozoa</taxon>
        <taxon>Asterozoa</taxon>
        <taxon>Asteroidea</taxon>
        <taxon>Valvatacea</taxon>
        <taxon>Valvatida</taxon>
        <taxon>Acanthasteridae</taxon>
        <taxon>Acanthaster</taxon>
    </lineage>
</organism>
<feature type="transmembrane region" description="Helical" evidence="6">
    <location>
        <begin position="74"/>
        <end position="92"/>
    </location>
</feature>
<evidence type="ECO:0000259" key="7">
    <source>
        <dbReference type="PROSITE" id="PS50850"/>
    </source>
</evidence>
<dbReference type="GO" id="GO:0016020">
    <property type="term" value="C:membrane"/>
    <property type="evidence" value="ECO:0007669"/>
    <property type="project" value="UniProtKB-SubCell"/>
</dbReference>
<evidence type="ECO:0000256" key="5">
    <source>
        <dbReference type="ARBA" id="ARBA00023136"/>
    </source>
</evidence>
<feature type="transmembrane region" description="Helical" evidence="6">
    <location>
        <begin position="354"/>
        <end position="378"/>
    </location>
</feature>
<reference evidence="9" key="1">
    <citation type="submission" date="2025-08" db="UniProtKB">
        <authorList>
            <consortium name="RefSeq"/>
        </authorList>
    </citation>
    <scope>IDENTIFICATION</scope>
</reference>
<dbReference type="InterPro" id="IPR020846">
    <property type="entry name" value="MFS_dom"/>
</dbReference>
<feature type="transmembrane region" description="Helical" evidence="6">
    <location>
        <begin position="312"/>
        <end position="334"/>
    </location>
</feature>
<dbReference type="Pfam" id="PF07690">
    <property type="entry name" value="MFS_1"/>
    <property type="match status" value="1"/>
</dbReference>
<feature type="transmembrane region" description="Helical" evidence="6">
    <location>
        <begin position="210"/>
        <end position="234"/>
    </location>
</feature>
<dbReference type="KEGG" id="aplc:110987660"/>
<feature type="domain" description="Major facilitator superfamily (MFS) profile" evidence="7">
    <location>
        <begin position="8"/>
        <end position="410"/>
    </location>
</feature>
<proteinExistence type="predicted"/>
<accession>A0A8B7ZN01</accession>
<keyword evidence="4 6" id="KW-1133">Transmembrane helix</keyword>
<protein>
    <submittedName>
        <fullName evidence="9">MFS-type transporter SLC18B1-like</fullName>
    </submittedName>
</protein>
<keyword evidence="8" id="KW-1185">Reference proteome</keyword>
<dbReference type="InterPro" id="IPR011701">
    <property type="entry name" value="MFS"/>
</dbReference>
<dbReference type="PANTHER" id="PTHR23506:SF26">
    <property type="entry name" value="MFS-TYPE TRANSPORTER SLC18B1"/>
    <property type="match status" value="1"/>
</dbReference>
<evidence type="ECO:0000313" key="8">
    <source>
        <dbReference type="Proteomes" id="UP000694845"/>
    </source>
</evidence>
<gene>
    <name evidence="9" type="primary">LOC110987660</name>
</gene>
<dbReference type="OMA" id="FMPIAGQ"/>
<feature type="transmembrane region" description="Helical" evidence="6">
    <location>
        <begin position="113"/>
        <end position="132"/>
    </location>
</feature>
<evidence type="ECO:0000256" key="3">
    <source>
        <dbReference type="ARBA" id="ARBA00022692"/>
    </source>
</evidence>
<evidence type="ECO:0000256" key="6">
    <source>
        <dbReference type="SAM" id="Phobius"/>
    </source>
</evidence>
<dbReference type="PANTHER" id="PTHR23506">
    <property type="entry name" value="GH10249P"/>
    <property type="match status" value="1"/>
</dbReference>